<evidence type="ECO:0000256" key="5">
    <source>
        <dbReference type="ARBA" id="ARBA00022917"/>
    </source>
</evidence>
<dbReference type="GO" id="GO:0042802">
    <property type="term" value="F:identical protein binding"/>
    <property type="evidence" value="ECO:0007669"/>
    <property type="project" value="EnsemblFungi"/>
</dbReference>
<dbReference type="GO" id="GO:0003743">
    <property type="term" value="F:translation initiation factor activity"/>
    <property type="evidence" value="ECO:0007669"/>
    <property type="project" value="UniProtKB-UniRule"/>
</dbReference>
<dbReference type="AlphaFoldDB" id="W6MJ71"/>
<reference evidence="9" key="2">
    <citation type="submission" date="2014-02" db="EMBL/GenBank/DDBJ databases">
        <title>Complete DNA sequence of /Kuraishia capsulata/ illustrates novel genomic features among budding yeasts (/Saccharomycotina/).</title>
        <authorList>
            <person name="Morales L."/>
            <person name="Noel B."/>
            <person name="Porcel B."/>
            <person name="Marcet-Houben M."/>
            <person name="Hullo M-F."/>
            <person name="Sacerdot C."/>
            <person name="Tekaia F."/>
            <person name="Leh-Louis V."/>
            <person name="Despons L."/>
            <person name="Khanna V."/>
            <person name="Aury J-M."/>
            <person name="Barbe V."/>
            <person name="Couloux A."/>
            <person name="Labadie K."/>
            <person name="Pelletier E."/>
            <person name="Souciet J-L."/>
            <person name="Boekhout T."/>
            <person name="Gabaldon T."/>
            <person name="Wincker P."/>
            <person name="Dujon B."/>
        </authorList>
    </citation>
    <scope>NUCLEOTIDE SEQUENCE</scope>
    <source>
        <strain evidence="9">CBS 1993</strain>
    </source>
</reference>
<evidence type="ECO:0000256" key="3">
    <source>
        <dbReference type="ARBA" id="ARBA00022540"/>
    </source>
</evidence>
<proteinExistence type="inferred from homology"/>
<comment type="function">
    <text evidence="7">Component of the eukaryotic translation initiation factor 3 (eIF-3) complex, which is involved in protein synthesis and, together with other initiation factors, stimulates binding of mRNA and methionyl-tRNAi to the 40S ribosome.</text>
</comment>
<comment type="subcellular location">
    <subcellularLocation>
        <location evidence="1 6 7">Cytoplasm</location>
    </subcellularLocation>
</comment>
<dbReference type="PROSITE" id="PS50102">
    <property type="entry name" value="RRM"/>
    <property type="match status" value="1"/>
</dbReference>
<sequence length="723" mass="82595">MPSTVEEDINIDDIDFSDLESKYAVQESDNILANYVVVDGAPIAPEAKAEMLKKVLNKLFSTIGKVKDMHMPVADGKTKGFLFVEYFKPEFADAAVKQLNGKKLDVKHRLLVNKLSDIEKYAVEGHVTDEFQEPEIPPFKETGYLRSWLQDPTGRDQFTLQMNDVVGVYWNKARQPPEACVEPRAHWTSAFVKYSPKGSFLFSIHPQGVQAWGGPDYARMKRFAHPDVRLIDFSADGKFLVSLSPSPIVLPPEDSPARASCPFGPESEGHKLVIWDLATGLPARTFPLPPQLEKEKKMIWPLVKWSYDDKYCARIGPDALAVYETETFQLVDKKIIKIEGIMDFEWAPAGVYLANSKKNEPGEHLLTYWTPEINSNQTARVAVMQIPSKEVLRTVNLFQVSDCKLHWQDQGKFLCVKVDRHTKSKKTVFTNLEFFQLEEKGIPVEKLELKDVVVNFAWEPKGERFVVICTVDMPNVSAAVPRNVVAFYGPEIQKGKINPQKKWTEFKSFDKKRSNTILWSPKGRFVAVATVLGAQSSNSEIEFFDADYDGDKKDQDAKINVNANLKLVAQHEYAGLTDLAWDPSGRYLAAWSSAWRHKIENGYRLYDLAGHLLREDLIDNFKAFEWRPRPASLLTAADRKKVRKNLKEYSAQFDELDAMEADTALRELILLRRRLLKEWTSWRQTVVEKLAELGLDQKEETDNEEIIEEIKEEILEETEEVIE</sequence>
<evidence type="ECO:0000259" key="8">
    <source>
        <dbReference type="PROSITE" id="PS50102"/>
    </source>
</evidence>
<dbReference type="EMBL" id="HG793127">
    <property type="protein sequence ID" value="CDK26544.1"/>
    <property type="molecule type" value="Genomic_DNA"/>
</dbReference>
<keyword evidence="5 6" id="KW-0648">Protein biosynthesis</keyword>
<organism evidence="9 10">
    <name type="scientific">Kuraishia capsulata CBS 1993</name>
    <dbReference type="NCBI Taxonomy" id="1382522"/>
    <lineage>
        <taxon>Eukaryota</taxon>
        <taxon>Fungi</taxon>
        <taxon>Dikarya</taxon>
        <taxon>Ascomycota</taxon>
        <taxon>Saccharomycotina</taxon>
        <taxon>Pichiomycetes</taxon>
        <taxon>Pichiales</taxon>
        <taxon>Pichiaceae</taxon>
        <taxon>Kuraishia</taxon>
    </lineage>
</organism>
<comment type="function">
    <text evidence="6">RNA-binding component of the eukaryotic translation initiation factor 3 (eIF-3) complex, which is involved in protein synthesis of a specialized repertoire of mRNAs and, together with other initiation factors, stimulates binding of mRNA and methionyl-tRNAi to the 40S ribosome. The eIF-3 complex specifically targets and initiates translation of a subset of mRNAs involved in cell proliferation.</text>
</comment>
<reference evidence="9" key="1">
    <citation type="submission" date="2013-12" db="EMBL/GenBank/DDBJ databases">
        <authorList>
            <person name="Genoscope - CEA"/>
        </authorList>
    </citation>
    <scope>NUCLEOTIDE SEQUENCE</scope>
    <source>
        <strain evidence="9">CBS 1993</strain>
    </source>
</reference>
<keyword evidence="4 6" id="KW-0694">RNA-binding</keyword>
<dbReference type="Pfam" id="PF00076">
    <property type="entry name" value="RRM_1"/>
    <property type="match status" value="1"/>
</dbReference>
<keyword evidence="2 6" id="KW-0963">Cytoplasm</keyword>
<dbReference type="SMART" id="SM00360">
    <property type="entry name" value="RRM"/>
    <property type="match status" value="1"/>
</dbReference>
<dbReference type="SUPFAM" id="SSF82171">
    <property type="entry name" value="DPP6 N-terminal domain-like"/>
    <property type="match status" value="1"/>
</dbReference>
<dbReference type="SUPFAM" id="SSF54928">
    <property type="entry name" value="RNA-binding domain, RBD"/>
    <property type="match status" value="1"/>
</dbReference>
<comment type="similarity">
    <text evidence="6 7">Belongs to the eIF-3 subunit B family.</text>
</comment>
<feature type="domain" description="RRM" evidence="8">
    <location>
        <begin position="34"/>
        <end position="117"/>
    </location>
</feature>
<evidence type="ECO:0000256" key="1">
    <source>
        <dbReference type="ARBA" id="ARBA00004496"/>
    </source>
</evidence>
<evidence type="ECO:0000313" key="9">
    <source>
        <dbReference type="EMBL" id="CDK26544.1"/>
    </source>
</evidence>
<dbReference type="InterPro" id="IPR000504">
    <property type="entry name" value="RRM_dom"/>
</dbReference>
<keyword evidence="3 6" id="KW-0396">Initiation factor</keyword>
<evidence type="ECO:0000256" key="6">
    <source>
        <dbReference type="HAMAP-Rule" id="MF_03001"/>
    </source>
</evidence>
<dbReference type="GO" id="GO:0043614">
    <property type="term" value="C:multi-eIF complex"/>
    <property type="evidence" value="ECO:0007669"/>
    <property type="project" value="EnsemblFungi"/>
</dbReference>
<dbReference type="InterPro" id="IPR035979">
    <property type="entry name" value="RBD_domain_sf"/>
</dbReference>
<dbReference type="GO" id="GO:0016282">
    <property type="term" value="C:eukaryotic 43S preinitiation complex"/>
    <property type="evidence" value="ECO:0007669"/>
    <property type="project" value="UniProtKB-UniRule"/>
</dbReference>
<dbReference type="PIRSF" id="PIRSF036424">
    <property type="entry name" value="eIF3b"/>
    <property type="match status" value="1"/>
</dbReference>
<dbReference type="CDD" id="cd12278">
    <property type="entry name" value="RRM_eIF3B"/>
    <property type="match status" value="1"/>
</dbReference>
<name>W6MJ71_9ASCO</name>
<dbReference type="Proteomes" id="UP000019384">
    <property type="component" value="Unassembled WGS sequence"/>
</dbReference>
<dbReference type="GO" id="GO:0071541">
    <property type="term" value="C:eukaryotic translation initiation factor 3 complex, eIF3m"/>
    <property type="evidence" value="ECO:0007669"/>
    <property type="project" value="EnsemblFungi"/>
</dbReference>
<dbReference type="PANTHER" id="PTHR14068:SF0">
    <property type="entry name" value="EUKARYOTIC TRANSLATION INITIATION FACTOR 3 SUBUNIT B"/>
    <property type="match status" value="1"/>
</dbReference>
<dbReference type="OrthoDB" id="10250414at2759"/>
<dbReference type="InterPro" id="IPR013979">
    <property type="entry name" value="TIF_beta_prop-like"/>
</dbReference>
<dbReference type="GO" id="GO:0031369">
    <property type="term" value="F:translation initiation factor binding"/>
    <property type="evidence" value="ECO:0007669"/>
    <property type="project" value="InterPro"/>
</dbReference>
<dbReference type="InterPro" id="IPR034363">
    <property type="entry name" value="eIF3B_RRM"/>
</dbReference>
<dbReference type="Gene3D" id="2.130.10.10">
    <property type="entry name" value="YVTN repeat-like/Quinoprotein amine dehydrogenase"/>
    <property type="match status" value="1"/>
</dbReference>
<dbReference type="PANTHER" id="PTHR14068">
    <property type="entry name" value="EUKARYOTIC TRANSLATION INITIATION FACTOR 3 EIF3 -RELATED"/>
    <property type="match status" value="1"/>
</dbReference>
<dbReference type="GO" id="GO:0003723">
    <property type="term" value="F:RNA binding"/>
    <property type="evidence" value="ECO:0007669"/>
    <property type="project" value="UniProtKB-UniRule"/>
</dbReference>
<evidence type="ECO:0000256" key="4">
    <source>
        <dbReference type="ARBA" id="ARBA00022884"/>
    </source>
</evidence>
<dbReference type="GO" id="GO:0010494">
    <property type="term" value="C:cytoplasmic stress granule"/>
    <property type="evidence" value="ECO:0007669"/>
    <property type="project" value="EnsemblFungi"/>
</dbReference>
<dbReference type="GO" id="GO:0033290">
    <property type="term" value="C:eukaryotic 48S preinitiation complex"/>
    <property type="evidence" value="ECO:0007669"/>
    <property type="project" value="UniProtKB-UniRule"/>
</dbReference>
<dbReference type="Pfam" id="PF08662">
    <property type="entry name" value="eIF2A"/>
    <property type="match status" value="1"/>
</dbReference>
<keyword evidence="10" id="KW-1185">Reference proteome</keyword>
<accession>W6MJ71</accession>
<dbReference type="Gene3D" id="3.30.70.330">
    <property type="match status" value="1"/>
</dbReference>
<dbReference type="GO" id="GO:0071540">
    <property type="term" value="C:eukaryotic translation initiation factor 3 complex, eIF3e"/>
    <property type="evidence" value="ECO:0007669"/>
    <property type="project" value="EnsemblFungi"/>
</dbReference>
<evidence type="ECO:0000313" key="10">
    <source>
        <dbReference type="Proteomes" id="UP000019384"/>
    </source>
</evidence>
<gene>
    <name evidence="6" type="primary">PRT1</name>
    <name evidence="9" type="ORF">KUCA_T00002516001</name>
</gene>
<evidence type="ECO:0000256" key="2">
    <source>
        <dbReference type="ARBA" id="ARBA00022490"/>
    </source>
</evidence>
<dbReference type="InterPro" id="IPR015943">
    <property type="entry name" value="WD40/YVTN_repeat-like_dom_sf"/>
</dbReference>
<dbReference type="HOGENOM" id="CLU_011152_4_0_1"/>
<dbReference type="HAMAP" id="MF_03001">
    <property type="entry name" value="eIF3b"/>
    <property type="match status" value="1"/>
</dbReference>
<dbReference type="STRING" id="1382522.W6MJ71"/>
<dbReference type="GO" id="GO:0001732">
    <property type="term" value="P:formation of cytoplasmic translation initiation complex"/>
    <property type="evidence" value="ECO:0007669"/>
    <property type="project" value="UniProtKB-UniRule"/>
</dbReference>
<dbReference type="InterPro" id="IPR012677">
    <property type="entry name" value="Nucleotide-bd_a/b_plait_sf"/>
</dbReference>
<comment type="subunit">
    <text evidence="6 7">Component of the eukaryotic translation initiation factor 3 (eIF-3) complex.</text>
</comment>
<dbReference type="InterPro" id="IPR011400">
    <property type="entry name" value="EIF3B"/>
</dbReference>
<evidence type="ECO:0000256" key="7">
    <source>
        <dbReference type="PIRNR" id="PIRNR036424"/>
    </source>
</evidence>
<protein>
    <recommendedName>
        <fullName evidence="6">Eukaryotic translation initiation factor 3 subunit B</fullName>
        <shortName evidence="6">eIF3b</shortName>
    </recommendedName>
    <alternativeName>
        <fullName evidence="6">Eukaryotic translation initiation factor 3 90 kDa subunit homolog</fullName>
        <shortName evidence="6">eIF3 p90</shortName>
    </alternativeName>
    <alternativeName>
        <fullName evidence="6">Translation initiation factor eIF3, p90 subunit homolog</fullName>
    </alternativeName>
</protein>